<dbReference type="GO" id="GO:0010124">
    <property type="term" value="P:phenylacetate catabolic process"/>
    <property type="evidence" value="ECO:0007669"/>
    <property type="project" value="InterPro"/>
</dbReference>
<name>A0A930YR05_9ACTN</name>
<dbReference type="NCBIfam" id="TIGR02158">
    <property type="entry name" value="PA_CoA_Oxy3"/>
    <property type="match status" value="1"/>
</dbReference>
<dbReference type="InterPro" id="IPR009078">
    <property type="entry name" value="Ferritin-like_SF"/>
</dbReference>
<dbReference type="RefSeq" id="WP_194697678.1">
    <property type="nucleotide sequence ID" value="NZ_JADKPO010000027.1"/>
</dbReference>
<dbReference type="PANTHER" id="PTHR30458">
    <property type="entry name" value="PHENYLACETIC ACID DEGRADATION PROTEIN PAA"/>
    <property type="match status" value="1"/>
</dbReference>
<keyword evidence="2" id="KW-1185">Reference proteome</keyword>
<dbReference type="InterPro" id="IPR011882">
    <property type="entry name" value="PaaC"/>
</dbReference>
<protein>
    <submittedName>
        <fullName evidence="1">Phenylacetate-CoA oxygenase subunit PaaC</fullName>
    </submittedName>
</protein>
<dbReference type="PANTHER" id="PTHR30458:SF0">
    <property type="entry name" value="1,2-PHENYLACETYL-COA EPOXIDASE, SUBUNIT C"/>
    <property type="match status" value="1"/>
</dbReference>
<evidence type="ECO:0000313" key="2">
    <source>
        <dbReference type="Proteomes" id="UP000660668"/>
    </source>
</evidence>
<dbReference type="InterPro" id="IPR012347">
    <property type="entry name" value="Ferritin-like"/>
</dbReference>
<dbReference type="SUPFAM" id="SSF47240">
    <property type="entry name" value="Ferritin-like"/>
    <property type="match status" value="1"/>
</dbReference>
<dbReference type="GO" id="GO:0005829">
    <property type="term" value="C:cytosol"/>
    <property type="evidence" value="ECO:0007669"/>
    <property type="project" value="TreeGrafter"/>
</dbReference>
<dbReference type="AlphaFoldDB" id="A0A930YR05"/>
<sequence length="312" mass="34031">MTPHVHDHDSDHSSVYDGLVGSDPSHWAFGTDFEDPLAGVDTTLADGVDGPTLAAYCLMLGDDALVYSHRLSEWCSRAPDLEEDIALTNIALDLLGQARLLLARAAAADPGVVPVLPDGSPIPPEDALAFFREAGEFRNVRLVEPGNGDFAVTMVRLLVFATWRLAIMQRLESSVDPVLSAIAAKAVKEVTYHRDYAGRWFLTLAQGTDESRRRLLAALDLVWPYRGELDRVSEVERRAVDEGFGVDPAAVAAEVDVVLEQVFSVSGVERPERPALAAVRGRAGRDGLHTEELSRMLAEMQSVARAHPMGRW</sequence>
<organism evidence="1 2">
    <name type="scientific">Nocardioides agariphilus</name>
    <dbReference type="NCBI Taxonomy" id="433664"/>
    <lineage>
        <taxon>Bacteria</taxon>
        <taxon>Bacillati</taxon>
        <taxon>Actinomycetota</taxon>
        <taxon>Actinomycetes</taxon>
        <taxon>Propionibacteriales</taxon>
        <taxon>Nocardioidaceae</taxon>
        <taxon>Nocardioides</taxon>
    </lineage>
</organism>
<dbReference type="Pfam" id="PF05138">
    <property type="entry name" value="PaaA_PaaC"/>
    <property type="match status" value="1"/>
</dbReference>
<proteinExistence type="predicted"/>
<accession>A0A930YR05</accession>
<dbReference type="InterPro" id="IPR052703">
    <property type="entry name" value="Aromatic_CoA_ox/epox"/>
</dbReference>
<dbReference type="InterPro" id="IPR007814">
    <property type="entry name" value="PaaA_PaaC"/>
</dbReference>
<dbReference type="EMBL" id="JADKPO010000027">
    <property type="protein sequence ID" value="MBF4769530.1"/>
    <property type="molecule type" value="Genomic_DNA"/>
</dbReference>
<dbReference type="Gene3D" id="1.20.1260.10">
    <property type="match status" value="1"/>
</dbReference>
<dbReference type="Proteomes" id="UP000660668">
    <property type="component" value="Unassembled WGS sequence"/>
</dbReference>
<gene>
    <name evidence="1" type="primary">paaC</name>
    <name evidence="1" type="ORF">ISU10_17310</name>
</gene>
<evidence type="ECO:0000313" key="1">
    <source>
        <dbReference type="EMBL" id="MBF4769530.1"/>
    </source>
</evidence>
<comment type="caution">
    <text evidence="1">The sequence shown here is derived from an EMBL/GenBank/DDBJ whole genome shotgun (WGS) entry which is preliminary data.</text>
</comment>
<reference evidence="1" key="1">
    <citation type="submission" date="2020-11" db="EMBL/GenBank/DDBJ databases">
        <title>Nocardioides cynanchi sp. nov., isolated from soil of rhizosphere of Cynanchum wilfordii.</title>
        <authorList>
            <person name="Lee J.-S."/>
            <person name="Suh M.K."/>
            <person name="Kim J.-S."/>
        </authorList>
    </citation>
    <scope>NUCLEOTIDE SEQUENCE</scope>
    <source>
        <strain evidence="1">KCTC 19276</strain>
    </source>
</reference>